<sequence>MRTIVKHPGHVAADKGVHGDNGKRARPLRGVRALFLFANFFSRSEAMKRRNFLSAVGSGVVAVSAGNLSQTALAATPSGSGPVKLGLLFSQSGAMANNESLLKDISLMTIDQINAKGGVMGRKVEGVVVDPASDWPMYAQMSKQLILSEKVAAIFGCWTSVSRKSVLPVVEAQDSLLFYPLHFEGEEQSKNVVYLNSPPSSSVLPAVEYLMTPQGGEAKRFFMLGSDYVWPRTINKMLKGYLKTKGVPNSAIREQYVPFSHSNFQSIVRDIKAFAAQPGGQAIVVLTVVGDSIPAMFKEAINQGIRATDIPILGLDVVDSDLEGLDTAPLTGHLSCWCYFQNIDTPANRQLKSDWASYVKAKQLKHRPDMVIDPMVSTVMGIQLWAQAATKAKSFEPAAVRKAMAGMTVADPAGYVAKMDATNQYLWRGTMIGSINAKQGFDILWKSKDIVAPVPYSPFVKA</sequence>
<evidence type="ECO:0000313" key="1">
    <source>
        <dbReference type="EMBL" id="MDR6427952.1"/>
    </source>
</evidence>
<dbReference type="PANTHER" id="PTHR47628:SF1">
    <property type="entry name" value="ALIPHATIC AMIDASE EXPRESSION-REGULATING PROTEIN"/>
    <property type="match status" value="1"/>
</dbReference>
<dbReference type="RefSeq" id="WP_309928751.1">
    <property type="nucleotide sequence ID" value="NZ_JAVDQZ010000006.1"/>
</dbReference>
<reference evidence="1" key="1">
    <citation type="submission" date="2023-07" db="EMBL/GenBank/DDBJ databases">
        <title>Sorghum-associated microbial communities from plants grown in Nebraska, USA.</title>
        <authorList>
            <person name="Schachtman D."/>
        </authorList>
    </citation>
    <scope>NUCLEOTIDE SEQUENCE</scope>
    <source>
        <strain evidence="1">DS2114</strain>
    </source>
</reference>
<dbReference type="EMBL" id="JAVDQZ010000006">
    <property type="protein sequence ID" value="MDR6427952.1"/>
    <property type="molecule type" value="Genomic_DNA"/>
</dbReference>
<evidence type="ECO:0000313" key="2">
    <source>
        <dbReference type="Proteomes" id="UP001184828"/>
    </source>
</evidence>
<protein>
    <submittedName>
        <fullName evidence="1">Urea transport system substrate-binding protein</fullName>
    </submittedName>
</protein>
<dbReference type="SUPFAM" id="SSF53822">
    <property type="entry name" value="Periplasmic binding protein-like I"/>
    <property type="match status" value="1"/>
</dbReference>
<name>A0AAE4BZG6_VARPD</name>
<dbReference type="AlphaFoldDB" id="A0AAE4BZG6"/>
<dbReference type="PANTHER" id="PTHR47628">
    <property type="match status" value="1"/>
</dbReference>
<comment type="caution">
    <text evidence="1">The sequence shown here is derived from an EMBL/GenBank/DDBJ whole genome shotgun (WGS) entry which is preliminary data.</text>
</comment>
<organism evidence="1 2">
    <name type="scientific">Variovorax paradoxus</name>
    <dbReference type="NCBI Taxonomy" id="34073"/>
    <lineage>
        <taxon>Bacteria</taxon>
        <taxon>Pseudomonadati</taxon>
        <taxon>Pseudomonadota</taxon>
        <taxon>Betaproteobacteria</taxon>
        <taxon>Burkholderiales</taxon>
        <taxon>Comamonadaceae</taxon>
        <taxon>Variovorax</taxon>
    </lineage>
</organism>
<accession>A0AAE4BZG6</accession>
<dbReference type="Pfam" id="PF13433">
    <property type="entry name" value="Peripla_BP_5"/>
    <property type="match status" value="1"/>
</dbReference>
<proteinExistence type="predicted"/>
<dbReference type="Proteomes" id="UP001184828">
    <property type="component" value="Unassembled WGS sequence"/>
</dbReference>
<gene>
    <name evidence="1" type="ORF">J2738_004107</name>
</gene>
<dbReference type="InterPro" id="IPR017777">
    <property type="entry name" value="ABC_urea-bd_UrtA"/>
</dbReference>
<dbReference type="CDD" id="cd06355">
    <property type="entry name" value="PBP1_FmdD-like"/>
    <property type="match status" value="1"/>
</dbReference>
<dbReference type="Gene3D" id="3.40.50.2300">
    <property type="match status" value="2"/>
</dbReference>
<dbReference type="InterPro" id="IPR028082">
    <property type="entry name" value="Peripla_BP_I"/>
</dbReference>